<dbReference type="InterPro" id="IPR008991">
    <property type="entry name" value="Translation_prot_SH3-like_sf"/>
</dbReference>
<dbReference type="STRING" id="1618446.UV61_C0013G0003"/>
<dbReference type="Pfam" id="PF00467">
    <property type="entry name" value="KOW"/>
    <property type="match status" value="1"/>
</dbReference>
<evidence type="ECO:0000256" key="2">
    <source>
        <dbReference type="ARBA" id="ARBA00022814"/>
    </source>
</evidence>
<dbReference type="GO" id="GO:0006354">
    <property type="term" value="P:DNA-templated transcription elongation"/>
    <property type="evidence" value="ECO:0007669"/>
    <property type="project" value="UniProtKB-UniRule"/>
</dbReference>
<dbReference type="InterPro" id="IPR036735">
    <property type="entry name" value="NGN_dom_sf"/>
</dbReference>
<feature type="domain" description="KOW" evidence="10">
    <location>
        <begin position="142"/>
        <end position="169"/>
    </location>
</feature>
<dbReference type="InterPro" id="IPR005824">
    <property type="entry name" value="KOW"/>
</dbReference>
<dbReference type="GO" id="GO:0032784">
    <property type="term" value="P:regulation of DNA-templated transcription elongation"/>
    <property type="evidence" value="ECO:0007669"/>
    <property type="project" value="InterPro"/>
</dbReference>
<dbReference type="InterPro" id="IPR001062">
    <property type="entry name" value="Transcrpt_antiterm_NusG"/>
</dbReference>
<dbReference type="Proteomes" id="UP000034050">
    <property type="component" value="Unassembled WGS sequence"/>
</dbReference>
<dbReference type="HAMAP" id="MF_00948">
    <property type="entry name" value="NusG"/>
    <property type="match status" value="1"/>
</dbReference>
<dbReference type="GO" id="GO:0005829">
    <property type="term" value="C:cytosol"/>
    <property type="evidence" value="ECO:0007669"/>
    <property type="project" value="TreeGrafter"/>
</dbReference>
<dbReference type="Gene3D" id="2.30.30.30">
    <property type="match status" value="1"/>
</dbReference>
<keyword evidence="1 5" id="KW-0806">Transcription termination</keyword>
<dbReference type="NCBIfam" id="TIGR00922">
    <property type="entry name" value="nusG"/>
    <property type="match status" value="1"/>
</dbReference>
<dbReference type="SUPFAM" id="SSF82679">
    <property type="entry name" value="N-utilization substance G protein NusG, N-terminal domain"/>
    <property type="match status" value="1"/>
</dbReference>
<feature type="region of interest" description="Disordered" evidence="8">
    <location>
        <begin position="1"/>
        <end position="23"/>
    </location>
</feature>
<dbReference type="InterPro" id="IPR047050">
    <property type="entry name" value="NGN"/>
</dbReference>
<accession>A0A0G1FGU1</accession>
<dbReference type="InterPro" id="IPR006645">
    <property type="entry name" value="NGN-like_dom"/>
</dbReference>
<evidence type="ECO:0000256" key="6">
    <source>
        <dbReference type="NCBIfam" id="TIGR00922"/>
    </source>
</evidence>
<dbReference type="AlphaFoldDB" id="A0A0G1FGU1"/>
<evidence type="ECO:0000256" key="1">
    <source>
        <dbReference type="ARBA" id="ARBA00022472"/>
    </source>
</evidence>
<evidence type="ECO:0000313" key="11">
    <source>
        <dbReference type="EMBL" id="KKS86068.1"/>
    </source>
</evidence>
<evidence type="ECO:0000256" key="4">
    <source>
        <dbReference type="ARBA" id="ARBA00023163"/>
    </source>
</evidence>
<keyword evidence="4 5" id="KW-0804">Transcription</keyword>
<dbReference type="SUPFAM" id="SSF50104">
    <property type="entry name" value="Translation proteins SH3-like domain"/>
    <property type="match status" value="1"/>
</dbReference>
<dbReference type="PRINTS" id="PR00338">
    <property type="entry name" value="NUSGTNSCPFCT"/>
</dbReference>
<dbReference type="CDD" id="cd06091">
    <property type="entry name" value="KOW_NusG"/>
    <property type="match status" value="1"/>
</dbReference>
<reference evidence="11 12" key="1">
    <citation type="journal article" date="2015" name="Nature">
        <title>rRNA introns, odd ribosomes, and small enigmatic genomes across a large radiation of phyla.</title>
        <authorList>
            <person name="Brown C.T."/>
            <person name="Hug L.A."/>
            <person name="Thomas B.C."/>
            <person name="Sharon I."/>
            <person name="Castelle C.J."/>
            <person name="Singh A."/>
            <person name="Wilkins M.J."/>
            <person name="Williams K.H."/>
            <person name="Banfield J.F."/>
        </authorList>
    </citation>
    <scope>NUCLEOTIDE SEQUENCE [LARGE SCALE GENOMIC DNA]</scope>
</reference>
<dbReference type="GO" id="GO:0006353">
    <property type="term" value="P:DNA-templated transcription termination"/>
    <property type="evidence" value="ECO:0007669"/>
    <property type="project" value="UniProtKB-UniRule"/>
</dbReference>
<dbReference type="GO" id="GO:0031564">
    <property type="term" value="P:transcription antitermination"/>
    <property type="evidence" value="ECO:0007669"/>
    <property type="project" value="UniProtKB-UniRule"/>
</dbReference>
<dbReference type="Gene3D" id="3.30.70.940">
    <property type="entry name" value="NusG, N-terminal domain"/>
    <property type="match status" value="1"/>
</dbReference>
<dbReference type="SMART" id="SM00738">
    <property type="entry name" value="NGN"/>
    <property type="match status" value="1"/>
</dbReference>
<comment type="function">
    <text evidence="5 7">Participates in transcription elongation, termination and antitermination.</text>
</comment>
<dbReference type="PANTHER" id="PTHR30265">
    <property type="entry name" value="RHO-INTERACTING TRANSCRIPTION TERMINATION FACTOR NUSG"/>
    <property type="match status" value="1"/>
</dbReference>
<dbReference type="Pfam" id="PF02357">
    <property type="entry name" value="NusG"/>
    <property type="match status" value="1"/>
</dbReference>
<evidence type="ECO:0000256" key="8">
    <source>
        <dbReference type="SAM" id="MobiDB-lite"/>
    </source>
</evidence>
<dbReference type="EMBL" id="LCFD01000013">
    <property type="protein sequence ID" value="KKS86068.1"/>
    <property type="molecule type" value="Genomic_DNA"/>
</dbReference>
<keyword evidence="3 5" id="KW-0805">Transcription regulation</keyword>
<dbReference type="PATRIC" id="fig|1618446.3.peg.1225"/>
<dbReference type="InterPro" id="IPR043425">
    <property type="entry name" value="NusG-like"/>
</dbReference>
<comment type="similarity">
    <text evidence="5 7">Belongs to the NusG family.</text>
</comment>
<dbReference type="CDD" id="cd09891">
    <property type="entry name" value="NGN_Bact_1"/>
    <property type="match status" value="1"/>
</dbReference>
<evidence type="ECO:0000256" key="7">
    <source>
        <dbReference type="RuleBase" id="RU000538"/>
    </source>
</evidence>
<feature type="domain" description="NusG-like N-terminal" evidence="9">
    <location>
        <begin position="24"/>
        <end position="132"/>
    </location>
</feature>
<dbReference type="InterPro" id="IPR014722">
    <property type="entry name" value="Rib_uL2_dom2"/>
</dbReference>
<comment type="caution">
    <text evidence="11">The sequence shown here is derived from an EMBL/GenBank/DDBJ whole genome shotgun (WGS) entry which is preliminary data.</text>
</comment>
<dbReference type="InterPro" id="IPR015869">
    <property type="entry name" value="Transcrpt_antiterm_NusG_bac_CS"/>
</dbReference>
<keyword evidence="2 5" id="KW-0889">Transcription antitermination</keyword>
<name>A0A0G1FGU1_9BACT</name>
<evidence type="ECO:0000313" key="12">
    <source>
        <dbReference type="Proteomes" id="UP000034050"/>
    </source>
</evidence>
<dbReference type="SMART" id="SM00739">
    <property type="entry name" value="KOW"/>
    <property type="match status" value="1"/>
</dbReference>
<evidence type="ECO:0000256" key="5">
    <source>
        <dbReference type="HAMAP-Rule" id="MF_00948"/>
    </source>
</evidence>
<protein>
    <recommendedName>
        <fullName evidence="5 6">Transcription termination/antitermination protein NusG</fullName>
    </recommendedName>
</protein>
<evidence type="ECO:0000259" key="9">
    <source>
        <dbReference type="SMART" id="SM00738"/>
    </source>
</evidence>
<organism evidence="11 12">
    <name type="scientific">Candidatus Gottesmanbacteria bacterium GW2011_GWB1_43_11</name>
    <dbReference type="NCBI Taxonomy" id="1618446"/>
    <lineage>
        <taxon>Bacteria</taxon>
        <taxon>Candidatus Gottesmaniibacteriota</taxon>
    </lineage>
</organism>
<dbReference type="PANTHER" id="PTHR30265:SF2">
    <property type="entry name" value="TRANSCRIPTION TERMINATION_ANTITERMINATION PROTEIN NUSG"/>
    <property type="match status" value="1"/>
</dbReference>
<sequence>MTDTPTQPDPKTPVTTPEPSISDQGSWYVVHTYSGHENKVATTLKQRVETMSLQHKIFDIVVPTRNIVTVRHGKKEEIREKIFPGYILVKMVLDDESWLAVRTTTGVTAFVGAGNKPTPISDKEVAAILKFMKMEAPKYKASFSVGEAVKIVDGPFADFLGTVNEIDVEKGKVKVLVSIFGRETPVELDFLQVKQL</sequence>
<gene>
    <name evidence="5" type="primary">nusG</name>
    <name evidence="11" type="ORF">UV61_C0013G0003</name>
</gene>
<dbReference type="PROSITE" id="PS01014">
    <property type="entry name" value="NUSG"/>
    <property type="match status" value="1"/>
</dbReference>
<dbReference type="FunFam" id="3.30.70.940:FF:000002">
    <property type="entry name" value="Transcription termination/antitermination protein NusG"/>
    <property type="match status" value="1"/>
</dbReference>
<dbReference type="FunFam" id="2.30.30.30:FF:000002">
    <property type="entry name" value="Transcription termination/antitermination factor NusG"/>
    <property type="match status" value="1"/>
</dbReference>
<evidence type="ECO:0000259" key="10">
    <source>
        <dbReference type="SMART" id="SM00739"/>
    </source>
</evidence>
<proteinExistence type="inferred from homology"/>
<evidence type="ECO:0000256" key="3">
    <source>
        <dbReference type="ARBA" id="ARBA00023015"/>
    </source>
</evidence>